<dbReference type="EMBL" id="KV427660">
    <property type="protein sequence ID" value="KZT01717.1"/>
    <property type="molecule type" value="Genomic_DNA"/>
</dbReference>
<name>A0A165BV88_9APHY</name>
<dbReference type="GeneID" id="63822086"/>
<sequence>MNISQCWQPTDDKYVETAKYIAMCTYHCALDNLQQLVVQWLFELHKLNLSQTAYHAHTHIAKSLQARCNAIWHAVKAYNTARLTIDPPHLTLDWSKTSHYSFLDEFTLLQDTQNNVHDRP</sequence>
<evidence type="ECO:0000313" key="2">
    <source>
        <dbReference type="Proteomes" id="UP000076871"/>
    </source>
</evidence>
<dbReference type="AlphaFoldDB" id="A0A165BV88"/>
<accession>A0A165BV88</accession>
<dbReference type="InParanoid" id="A0A165BV88"/>
<keyword evidence="2" id="KW-1185">Reference proteome</keyword>
<evidence type="ECO:0000313" key="1">
    <source>
        <dbReference type="EMBL" id="KZT01717.1"/>
    </source>
</evidence>
<organism evidence="1 2">
    <name type="scientific">Laetiporus sulphureus 93-53</name>
    <dbReference type="NCBI Taxonomy" id="1314785"/>
    <lineage>
        <taxon>Eukaryota</taxon>
        <taxon>Fungi</taxon>
        <taxon>Dikarya</taxon>
        <taxon>Basidiomycota</taxon>
        <taxon>Agaricomycotina</taxon>
        <taxon>Agaricomycetes</taxon>
        <taxon>Polyporales</taxon>
        <taxon>Laetiporus</taxon>
    </lineage>
</organism>
<protein>
    <submittedName>
        <fullName evidence="1">Uncharacterized protein</fullName>
    </submittedName>
</protein>
<reference evidence="1 2" key="1">
    <citation type="journal article" date="2016" name="Mol. Biol. Evol.">
        <title>Comparative Genomics of Early-Diverging Mushroom-Forming Fungi Provides Insights into the Origins of Lignocellulose Decay Capabilities.</title>
        <authorList>
            <person name="Nagy L.G."/>
            <person name="Riley R."/>
            <person name="Tritt A."/>
            <person name="Adam C."/>
            <person name="Daum C."/>
            <person name="Floudas D."/>
            <person name="Sun H."/>
            <person name="Yadav J.S."/>
            <person name="Pangilinan J."/>
            <person name="Larsson K.H."/>
            <person name="Matsuura K."/>
            <person name="Barry K."/>
            <person name="Labutti K."/>
            <person name="Kuo R."/>
            <person name="Ohm R.A."/>
            <person name="Bhattacharya S.S."/>
            <person name="Shirouzu T."/>
            <person name="Yoshinaga Y."/>
            <person name="Martin F.M."/>
            <person name="Grigoriev I.V."/>
            <person name="Hibbett D.S."/>
        </authorList>
    </citation>
    <scope>NUCLEOTIDE SEQUENCE [LARGE SCALE GENOMIC DNA]</scope>
    <source>
        <strain evidence="1 2">93-53</strain>
    </source>
</reference>
<dbReference type="OrthoDB" id="2689725at2759"/>
<dbReference type="RefSeq" id="XP_040759457.1">
    <property type="nucleotide sequence ID" value="XM_040905056.1"/>
</dbReference>
<gene>
    <name evidence="1" type="ORF">LAESUDRAFT_663337</name>
</gene>
<dbReference type="Proteomes" id="UP000076871">
    <property type="component" value="Unassembled WGS sequence"/>
</dbReference>
<dbReference type="STRING" id="1314785.A0A165BV88"/>
<proteinExistence type="predicted"/>